<dbReference type="SMART" id="SM00066">
    <property type="entry name" value="GAL4"/>
    <property type="match status" value="1"/>
</dbReference>
<dbReference type="RefSeq" id="XP_025560997.1">
    <property type="nucleotide sequence ID" value="XM_025709588.1"/>
</dbReference>
<feature type="region of interest" description="Disordered" evidence="6">
    <location>
        <begin position="1"/>
        <end position="21"/>
    </location>
</feature>
<dbReference type="InterPro" id="IPR007219">
    <property type="entry name" value="XnlR_reg_dom"/>
</dbReference>
<dbReference type="SMART" id="SM00906">
    <property type="entry name" value="Fungal_trans"/>
    <property type="match status" value="1"/>
</dbReference>
<evidence type="ECO:0000256" key="4">
    <source>
        <dbReference type="ARBA" id="ARBA00023163"/>
    </source>
</evidence>
<dbReference type="InterPro" id="IPR001138">
    <property type="entry name" value="Zn2Cys6_DnaBD"/>
</dbReference>
<feature type="domain" description="Zn(2)-C6 fungal-type" evidence="7">
    <location>
        <begin position="41"/>
        <end position="70"/>
    </location>
</feature>
<dbReference type="GO" id="GO:0000981">
    <property type="term" value="F:DNA-binding transcription factor activity, RNA polymerase II-specific"/>
    <property type="evidence" value="ECO:0007669"/>
    <property type="project" value="InterPro"/>
</dbReference>
<dbReference type="InterPro" id="IPR053230">
    <property type="entry name" value="Trans_reg_galc"/>
</dbReference>
<evidence type="ECO:0000256" key="1">
    <source>
        <dbReference type="ARBA" id="ARBA00022723"/>
    </source>
</evidence>
<keyword evidence="9" id="KW-1185">Reference proteome</keyword>
<dbReference type="AlphaFoldDB" id="A0A319BNA0"/>
<dbReference type="PANTHER" id="PTHR47654">
    <property type="entry name" value="ZN(II)2CYS6 TRANSCRIPTION FACTOR (EUROFUNG)-RELATED"/>
    <property type="match status" value="1"/>
</dbReference>
<dbReference type="GO" id="GO:0008270">
    <property type="term" value="F:zinc ion binding"/>
    <property type="evidence" value="ECO:0007669"/>
    <property type="project" value="InterPro"/>
</dbReference>
<sequence length="494" mass="55505">MKMASNPGSQSASPCTSSASKVAIPRLPIREATSRPRTSKACKECRARKTKCDGHQPCSRCAGCGIDCAYVDGKKKTMERRYRDLESQVQVYEKILRLMQFRSIPEDGELIARTLAQYSMSSATIGVVTDHEHSPATADRSLLEIEYLQEDLHSTKSLQPFGFIGGPSEVSWIRNLNQETEKSTIASEGKSPNRVPSNDSEVLSKVGYFLDDQELAMYGDIDLQVQPPRDVAERMLCLYFHTVHPSFPIISRISFRQQVESYYANPKLGPPKKWLAVLNLVFAAAAKFAHLVPQHRVQSMDTTMVYFTRAQRLSVTENHLTGHPDLQQVQIEGLTAFLCMALGHINRSWRACGIALRSFIAMGINLRNESKRISNISREIRYRVWWSLYTLENTLSAMTGRPPGTADRFCTTPLPIPFGEEQFHVDPAARLLADADFRTAHTRTFTASRRILANRADLNNGKSSSQSPAPELEGVISNTSQYFLYYVELAKIMR</sequence>
<dbReference type="OrthoDB" id="5296287at2759"/>
<organism evidence="8 9">
    <name type="scientific">Aspergillus vadensis (strain CBS 113365 / IMI 142717 / IBT 24658)</name>
    <dbReference type="NCBI Taxonomy" id="1448311"/>
    <lineage>
        <taxon>Eukaryota</taxon>
        <taxon>Fungi</taxon>
        <taxon>Dikarya</taxon>
        <taxon>Ascomycota</taxon>
        <taxon>Pezizomycotina</taxon>
        <taxon>Eurotiomycetes</taxon>
        <taxon>Eurotiomycetidae</taxon>
        <taxon>Eurotiales</taxon>
        <taxon>Aspergillaceae</taxon>
        <taxon>Aspergillus</taxon>
        <taxon>Aspergillus subgen. Circumdati</taxon>
    </lineage>
</organism>
<evidence type="ECO:0000313" key="9">
    <source>
        <dbReference type="Proteomes" id="UP000248405"/>
    </source>
</evidence>
<keyword evidence="2" id="KW-0805">Transcription regulation</keyword>
<dbReference type="EMBL" id="KZ821631">
    <property type="protein sequence ID" value="PYH67203.1"/>
    <property type="molecule type" value="Genomic_DNA"/>
</dbReference>
<dbReference type="CDD" id="cd12148">
    <property type="entry name" value="fungal_TF_MHR"/>
    <property type="match status" value="1"/>
</dbReference>
<accession>A0A319BNA0</accession>
<dbReference type="GO" id="GO:0009893">
    <property type="term" value="P:positive regulation of metabolic process"/>
    <property type="evidence" value="ECO:0007669"/>
    <property type="project" value="UniProtKB-ARBA"/>
</dbReference>
<evidence type="ECO:0000313" key="8">
    <source>
        <dbReference type="EMBL" id="PYH67203.1"/>
    </source>
</evidence>
<dbReference type="PROSITE" id="PS50048">
    <property type="entry name" value="ZN2_CY6_FUNGAL_2"/>
    <property type="match status" value="1"/>
</dbReference>
<evidence type="ECO:0000256" key="3">
    <source>
        <dbReference type="ARBA" id="ARBA00023125"/>
    </source>
</evidence>
<reference evidence="8" key="1">
    <citation type="submission" date="2016-12" db="EMBL/GenBank/DDBJ databases">
        <title>The genomes of Aspergillus section Nigri reveals drivers in fungal speciation.</title>
        <authorList>
            <consortium name="DOE Joint Genome Institute"/>
            <person name="Vesth T.C."/>
            <person name="Nybo J."/>
            <person name="Theobald S."/>
            <person name="Brandl J."/>
            <person name="Frisvad J.C."/>
            <person name="Nielsen K.F."/>
            <person name="Lyhne E.K."/>
            <person name="Kogle M.E."/>
            <person name="Kuo A."/>
            <person name="Riley R."/>
            <person name="Clum A."/>
            <person name="Nolan M."/>
            <person name="Lipzen A."/>
            <person name="Salamov A."/>
            <person name="Henrissat B."/>
            <person name="Wiebenga A."/>
            <person name="De Vries R.P."/>
            <person name="Grigoriev I.V."/>
            <person name="Mortensen U.H."/>
            <person name="Andersen M.R."/>
            <person name="Baker S.E."/>
        </authorList>
    </citation>
    <scope>NUCLEOTIDE SEQUENCE [LARGE SCALE GENOMIC DNA]</scope>
    <source>
        <strain evidence="8">CBS 113365</strain>
    </source>
</reference>
<feature type="compositionally biased region" description="Low complexity" evidence="6">
    <location>
        <begin position="9"/>
        <end position="20"/>
    </location>
</feature>
<evidence type="ECO:0000256" key="5">
    <source>
        <dbReference type="ARBA" id="ARBA00023242"/>
    </source>
</evidence>
<dbReference type="PANTHER" id="PTHR47654:SF1">
    <property type="entry name" value="ZN(II)2CYS6 TRANSCRIPTION FACTOR (EUROFUNG)"/>
    <property type="match status" value="1"/>
</dbReference>
<dbReference type="Pfam" id="PF00172">
    <property type="entry name" value="Zn_clus"/>
    <property type="match status" value="1"/>
</dbReference>
<keyword evidence="5" id="KW-0539">Nucleus</keyword>
<evidence type="ECO:0000259" key="7">
    <source>
        <dbReference type="PROSITE" id="PS50048"/>
    </source>
</evidence>
<evidence type="ECO:0000256" key="2">
    <source>
        <dbReference type="ARBA" id="ARBA00023015"/>
    </source>
</evidence>
<name>A0A319BNA0_ASPVC</name>
<gene>
    <name evidence="8" type="ORF">BO88DRAFT_436837</name>
</gene>
<dbReference type="Proteomes" id="UP000248405">
    <property type="component" value="Unassembled WGS sequence"/>
</dbReference>
<keyword evidence="4" id="KW-0804">Transcription</keyword>
<keyword evidence="1" id="KW-0479">Metal-binding</keyword>
<protein>
    <recommendedName>
        <fullName evidence="7">Zn(2)-C6 fungal-type domain-containing protein</fullName>
    </recommendedName>
</protein>
<dbReference type="PROSITE" id="PS00463">
    <property type="entry name" value="ZN2_CY6_FUNGAL_1"/>
    <property type="match status" value="1"/>
</dbReference>
<dbReference type="GO" id="GO:0006351">
    <property type="term" value="P:DNA-templated transcription"/>
    <property type="evidence" value="ECO:0007669"/>
    <property type="project" value="InterPro"/>
</dbReference>
<dbReference type="CDD" id="cd00067">
    <property type="entry name" value="GAL4"/>
    <property type="match status" value="1"/>
</dbReference>
<dbReference type="GO" id="GO:0003677">
    <property type="term" value="F:DNA binding"/>
    <property type="evidence" value="ECO:0007669"/>
    <property type="project" value="UniProtKB-KW"/>
</dbReference>
<dbReference type="Gene3D" id="4.10.240.10">
    <property type="entry name" value="Zn(2)-C6 fungal-type DNA-binding domain"/>
    <property type="match status" value="1"/>
</dbReference>
<dbReference type="SUPFAM" id="SSF57701">
    <property type="entry name" value="Zn2/Cys6 DNA-binding domain"/>
    <property type="match status" value="1"/>
</dbReference>
<dbReference type="GeneID" id="37214180"/>
<keyword evidence="3" id="KW-0238">DNA-binding</keyword>
<dbReference type="Pfam" id="PF04082">
    <property type="entry name" value="Fungal_trans"/>
    <property type="match status" value="1"/>
</dbReference>
<dbReference type="InterPro" id="IPR036864">
    <property type="entry name" value="Zn2-C6_fun-type_DNA-bd_sf"/>
</dbReference>
<proteinExistence type="predicted"/>
<evidence type="ECO:0000256" key="6">
    <source>
        <dbReference type="SAM" id="MobiDB-lite"/>
    </source>
</evidence>